<sequence length="41" mass="4341">MPAAVKAAMAAHPDRVALVDDLGGMTYRQLGTRTTRRGTPS</sequence>
<evidence type="ECO:0000313" key="1">
    <source>
        <dbReference type="EMBL" id="SDI23976.1"/>
    </source>
</evidence>
<evidence type="ECO:0008006" key="3">
    <source>
        <dbReference type="Google" id="ProtNLM"/>
    </source>
</evidence>
<name>A0A1G8IYP2_9ACTN</name>
<keyword evidence="2" id="KW-1185">Reference proteome</keyword>
<dbReference type="EMBL" id="FNCN01000040">
    <property type="protein sequence ID" value="SDI23976.1"/>
    <property type="molecule type" value="Genomic_DNA"/>
</dbReference>
<dbReference type="RefSeq" id="WP_275936327.1">
    <property type="nucleotide sequence ID" value="NZ_FNCN01000040.1"/>
</dbReference>
<protein>
    <recommendedName>
        <fullName evidence="3">AMP-binding enzyme</fullName>
    </recommendedName>
</protein>
<dbReference type="STRING" id="504805.SAMN05421505_1408"/>
<gene>
    <name evidence="1" type="ORF">SAMN05421505_1408</name>
</gene>
<evidence type="ECO:0000313" key="2">
    <source>
        <dbReference type="Proteomes" id="UP000198923"/>
    </source>
</evidence>
<accession>A0A1G8IYP2</accession>
<organism evidence="1 2">
    <name type="scientific">Sinosporangium album</name>
    <dbReference type="NCBI Taxonomy" id="504805"/>
    <lineage>
        <taxon>Bacteria</taxon>
        <taxon>Bacillati</taxon>
        <taxon>Actinomycetota</taxon>
        <taxon>Actinomycetes</taxon>
        <taxon>Streptosporangiales</taxon>
        <taxon>Streptosporangiaceae</taxon>
        <taxon>Sinosporangium</taxon>
    </lineage>
</organism>
<proteinExistence type="predicted"/>
<dbReference type="Proteomes" id="UP000198923">
    <property type="component" value="Unassembled WGS sequence"/>
</dbReference>
<reference evidence="1 2" key="1">
    <citation type="submission" date="2016-10" db="EMBL/GenBank/DDBJ databases">
        <authorList>
            <person name="de Groot N.N."/>
        </authorList>
    </citation>
    <scope>NUCLEOTIDE SEQUENCE [LARGE SCALE GENOMIC DNA]</scope>
    <source>
        <strain evidence="1 2">CPCC 201354</strain>
    </source>
</reference>
<dbReference type="AlphaFoldDB" id="A0A1G8IYP2"/>